<keyword evidence="1" id="KW-0175">Coiled coil</keyword>
<name>A0ABY9E382_9SPIR</name>
<protein>
    <submittedName>
        <fullName evidence="3">Complement regulator-acquiring protein</fullName>
    </submittedName>
</protein>
<proteinExistence type="predicted"/>
<keyword evidence="3" id="KW-0614">Plasmid</keyword>
<evidence type="ECO:0000256" key="2">
    <source>
        <dbReference type="SAM" id="SignalP"/>
    </source>
</evidence>
<keyword evidence="4" id="KW-1185">Reference proteome</keyword>
<dbReference type="Gene3D" id="1.10.3160.10">
    <property type="entry name" value="Bbcrasp-1"/>
    <property type="match status" value="1"/>
</dbReference>
<geneLocation type="plasmid" evidence="3 4">
    <name>lp54</name>
</geneLocation>
<reference evidence="3" key="1">
    <citation type="submission" date="2023-04" db="EMBL/GenBank/DDBJ databases">
        <title>Genome sequencing of multiple Borrelia sensu lato isolates spanning a world-wide range of genetic and epidemiological diversity.</title>
        <authorList>
            <person name="Mongodin E.F."/>
            <person name="Fraser C.M."/>
            <person name="Rudenko N."/>
            <person name="Golovchenko M."/>
            <person name="Margos G."/>
            <person name="Fingerle V."/>
            <person name="Marques A."/>
            <person name="Kawabata H."/>
            <person name="Lopes de Carvalho I."/>
            <person name="Norte C."/>
            <person name="Nuncio S."/>
            <person name="Schutzer S.E."/>
            <person name="Luft B."/>
            <person name="Qiu W."/>
            <person name="Casjens S.R."/>
        </authorList>
    </citation>
    <scope>NUCLEOTIDE SEQUENCE [LARGE SCALE GENOMIC DNA]</scope>
    <source>
        <strain evidence="3">SCGT-18</strain>
    </source>
</reference>
<dbReference type="Proteomes" id="UP001304851">
    <property type="component" value="Plasmid lp54"/>
</dbReference>
<dbReference type="NCBIfam" id="NF033729">
    <property type="entry name" value="borfam54_2"/>
    <property type="match status" value="1"/>
</dbReference>
<accession>A0ABY9E382</accession>
<evidence type="ECO:0000256" key="1">
    <source>
        <dbReference type="SAM" id="Coils"/>
    </source>
</evidence>
<dbReference type="EMBL" id="CP124071">
    <property type="protein sequence ID" value="WKC90413.1"/>
    <property type="molecule type" value="Genomic_DNA"/>
</dbReference>
<dbReference type="RefSeq" id="WP_301341207.1">
    <property type="nucleotide sequence ID" value="NZ_CP124071.1"/>
</dbReference>
<gene>
    <name evidence="3" type="ORF">QIA18_00300</name>
</gene>
<feature type="signal peptide" evidence="2">
    <location>
        <begin position="1"/>
        <end position="26"/>
    </location>
</feature>
<feature type="coiled-coil region" evidence="1">
    <location>
        <begin position="37"/>
        <end position="67"/>
    </location>
</feature>
<evidence type="ECO:0000313" key="3">
    <source>
        <dbReference type="EMBL" id="WKC90413.1"/>
    </source>
</evidence>
<evidence type="ECO:0000313" key="4">
    <source>
        <dbReference type="Proteomes" id="UP001304851"/>
    </source>
</evidence>
<feature type="chain" id="PRO_5045466427" evidence="2">
    <location>
        <begin position="27"/>
        <end position="270"/>
    </location>
</feature>
<organism evidence="3 4">
    <name type="scientific">Borreliella carolinensis</name>
    <dbReference type="NCBI Taxonomy" id="478174"/>
    <lineage>
        <taxon>Bacteria</taxon>
        <taxon>Pseudomonadati</taxon>
        <taxon>Spirochaetota</taxon>
        <taxon>Spirochaetia</taxon>
        <taxon>Spirochaetales</taxon>
        <taxon>Borreliaceae</taxon>
        <taxon>Borreliella</taxon>
    </lineage>
</organism>
<sequence length="270" mass="31162">MTKNKSNSIKLNIITTILTLICISCAVNPTNPKVNSRTDIKENFRDFENESENLKSLKQQLQEETTASKLEAIGKKLEAQKIEETAKIANIASAQADFIETLDNKIQPFYFSEKQMAEEAKKNVKMQIKRMIYSSLNYDTTKINNLKDILYSIIDKDEGKHKNIALKFFYKTTTDIQTHLENHLQLIKTKSSLTPKELEELLISAEFSLKLKEKFAKQLIKTAEELKTHPALTDTDYLVDDIALHIVDNYNYDYAIDEIIKYNNQKELNK</sequence>
<dbReference type="InterPro" id="IPR008421">
    <property type="entry name" value="Borrelia_lipoprotein_PFam54/60"/>
</dbReference>
<keyword evidence="2" id="KW-0732">Signal</keyword>
<dbReference type="Pfam" id="PF05714">
    <property type="entry name" value="PFam54_60"/>
    <property type="match status" value="1"/>
</dbReference>